<dbReference type="Proteomes" id="UP000824192">
    <property type="component" value="Unassembled WGS sequence"/>
</dbReference>
<evidence type="ECO:0000313" key="7">
    <source>
        <dbReference type="EMBL" id="HIW94472.1"/>
    </source>
</evidence>
<proteinExistence type="predicted"/>
<evidence type="ECO:0000313" key="8">
    <source>
        <dbReference type="Proteomes" id="UP000824192"/>
    </source>
</evidence>
<feature type="domain" description="Integral membrane bound transporter" evidence="6">
    <location>
        <begin position="46"/>
        <end position="164"/>
    </location>
</feature>
<comment type="caution">
    <text evidence="7">The sequence shown here is derived from an EMBL/GenBank/DDBJ whole genome shotgun (WGS) entry which is preliminary data.</text>
</comment>
<dbReference type="AlphaFoldDB" id="A0A9D1RVF6"/>
<evidence type="ECO:0000256" key="2">
    <source>
        <dbReference type="ARBA" id="ARBA00022692"/>
    </source>
</evidence>
<accession>A0A9D1RVF6</accession>
<evidence type="ECO:0000259" key="6">
    <source>
        <dbReference type="Pfam" id="PF13515"/>
    </source>
</evidence>
<feature type="transmembrane region" description="Helical" evidence="5">
    <location>
        <begin position="12"/>
        <end position="34"/>
    </location>
</feature>
<sequence length="187" mass="19813">MPRPQLPKVGLRTIKTALAVMISYAIFVPFDLIYHTEYGGIWGQLGPSYACIACIICMQSSLGQTIYQGVSRFIGVAVGGVLGILALKLGACLDHPAVKILMLGLVCVAGVWVCLLIKRPTACGMACILPCVILITNVSGSDRYAYAAARIVETVIGVAVAFVVNALLPSPQGEPEPDQSPQKKEKP</sequence>
<reference evidence="7" key="2">
    <citation type="submission" date="2021-04" db="EMBL/GenBank/DDBJ databases">
        <authorList>
            <person name="Gilroy R."/>
        </authorList>
    </citation>
    <scope>NUCLEOTIDE SEQUENCE</scope>
    <source>
        <strain evidence="7">ChiGjej6B6-1540</strain>
    </source>
</reference>
<evidence type="ECO:0000256" key="5">
    <source>
        <dbReference type="SAM" id="Phobius"/>
    </source>
</evidence>
<feature type="transmembrane region" description="Helical" evidence="5">
    <location>
        <begin position="97"/>
        <end position="115"/>
    </location>
</feature>
<reference evidence="7" key="1">
    <citation type="journal article" date="2021" name="PeerJ">
        <title>Extensive microbial diversity within the chicken gut microbiome revealed by metagenomics and culture.</title>
        <authorList>
            <person name="Gilroy R."/>
            <person name="Ravi A."/>
            <person name="Getino M."/>
            <person name="Pursley I."/>
            <person name="Horton D.L."/>
            <person name="Alikhan N.F."/>
            <person name="Baker D."/>
            <person name="Gharbi K."/>
            <person name="Hall N."/>
            <person name="Watson M."/>
            <person name="Adriaenssens E.M."/>
            <person name="Foster-Nyarko E."/>
            <person name="Jarju S."/>
            <person name="Secka A."/>
            <person name="Antonio M."/>
            <person name="Oren A."/>
            <person name="Chaudhuri R.R."/>
            <person name="La Ragione R."/>
            <person name="Hildebrand F."/>
            <person name="Pallen M.J."/>
        </authorList>
    </citation>
    <scope>NUCLEOTIDE SEQUENCE</scope>
    <source>
        <strain evidence="7">ChiGjej6B6-1540</strain>
    </source>
</reference>
<dbReference type="Pfam" id="PF13515">
    <property type="entry name" value="FUSC_2"/>
    <property type="match status" value="1"/>
</dbReference>
<comment type="subcellular location">
    <subcellularLocation>
        <location evidence="1">Membrane</location>
        <topology evidence="1">Multi-pass membrane protein</topology>
    </subcellularLocation>
</comment>
<evidence type="ECO:0000256" key="1">
    <source>
        <dbReference type="ARBA" id="ARBA00004141"/>
    </source>
</evidence>
<protein>
    <submittedName>
        <fullName evidence="7">FUSC family protein</fullName>
    </submittedName>
</protein>
<feature type="transmembrane region" description="Helical" evidence="5">
    <location>
        <begin position="146"/>
        <end position="168"/>
    </location>
</feature>
<keyword evidence="4 5" id="KW-0472">Membrane</keyword>
<evidence type="ECO:0000256" key="3">
    <source>
        <dbReference type="ARBA" id="ARBA00022989"/>
    </source>
</evidence>
<keyword evidence="3 5" id="KW-1133">Transmembrane helix</keyword>
<keyword evidence="2 5" id="KW-0812">Transmembrane</keyword>
<gene>
    <name evidence="7" type="ORF">H9868_08030</name>
</gene>
<evidence type="ECO:0000256" key="4">
    <source>
        <dbReference type="ARBA" id="ARBA00023136"/>
    </source>
</evidence>
<name>A0A9D1RVF6_9FIRM</name>
<dbReference type="InterPro" id="IPR049453">
    <property type="entry name" value="Memb_transporter_dom"/>
</dbReference>
<dbReference type="EMBL" id="DXGA01000170">
    <property type="protein sequence ID" value="HIW94472.1"/>
    <property type="molecule type" value="Genomic_DNA"/>
</dbReference>
<feature type="transmembrane region" description="Helical" evidence="5">
    <location>
        <begin position="70"/>
        <end position="91"/>
    </location>
</feature>
<organism evidence="7 8">
    <name type="scientific">Candidatus Flavonifractor merdipullorum</name>
    <dbReference type="NCBI Taxonomy" id="2838590"/>
    <lineage>
        <taxon>Bacteria</taxon>
        <taxon>Bacillati</taxon>
        <taxon>Bacillota</taxon>
        <taxon>Clostridia</taxon>
        <taxon>Eubacteriales</taxon>
        <taxon>Oscillospiraceae</taxon>
        <taxon>Flavonifractor</taxon>
    </lineage>
</organism>
<feature type="transmembrane region" description="Helical" evidence="5">
    <location>
        <begin position="40"/>
        <end position="58"/>
    </location>
</feature>
<dbReference type="GO" id="GO:0016020">
    <property type="term" value="C:membrane"/>
    <property type="evidence" value="ECO:0007669"/>
    <property type="project" value="UniProtKB-SubCell"/>
</dbReference>